<feature type="domain" description="SLH" evidence="1">
    <location>
        <begin position="23"/>
        <end position="83"/>
    </location>
</feature>
<sequence length="83" mass="8820">MAVMIAKALDFTGYTSKSSIDSTSSFKDSGSISSWAQTAVTAAVNAKIINGVRDSTLAPSAEATRAEATVMLKRLLQYIQFIN</sequence>
<keyword evidence="3" id="KW-1185">Reference proteome</keyword>
<organism evidence="2 3">
    <name type="scientific">Paenibacillus foliorum</name>
    <dbReference type="NCBI Taxonomy" id="2654974"/>
    <lineage>
        <taxon>Bacteria</taxon>
        <taxon>Bacillati</taxon>
        <taxon>Bacillota</taxon>
        <taxon>Bacilli</taxon>
        <taxon>Bacillales</taxon>
        <taxon>Paenibacillaceae</taxon>
        <taxon>Paenibacillus</taxon>
    </lineage>
</organism>
<reference evidence="2" key="1">
    <citation type="submission" date="2019-10" db="EMBL/GenBank/DDBJ databases">
        <title>Description of Paenibacillus glebae sp. nov.</title>
        <authorList>
            <person name="Carlier A."/>
            <person name="Qi S."/>
        </authorList>
    </citation>
    <scope>NUCLEOTIDE SEQUENCE</scope>
    <source>
        <strain evidence="2">LMG 31456</strain>
    </source>
</reference>
<evidence type="ECO:0000259" key="1">
    <source>
        <dbReference type="PROSITE" id="PS51272"/>
    </source>
</evidence>
<comment type="caution">
    <text evidence="2">The sequence shown here is derived from an EMBL/GenBank/DDBJ whole genome shotgun (WGS) entry which is preliminary data.</text>
</comment>
<evidence type="ECO:0000313" key="2">
    <source>
        <dbReference type="EMBL" id="NOU95734.1"/>
    </source>
</evidence>
<dbReference type="PROSITE" id="PS51272">
    <property type="entry name" value="SLH"/>
    <property type="match status" value="1"/>
</dbReference>
<protein>
    <recommendedName>
        <fullName evidence="1">SLH domain-containing protein</fullName>
    </recommendedName>
</protein>
<dbReference type="EMBL" id="WHOD01000079">
    <property type="protein sequence ID" value="NOU95734.1"/>
    <property type="molecule type" value="Genomic_DNA"/>
</dbReference>
<proteinExistence type="predicted"/>
<dbReference type="Pfam" id="PF00395">
    <property type="entry name" value="SLH"/>
    <property type="match status" value="1"/>
</dbReference>
<dbReference type="Proteomes" id="UP000641588">
    <property type="component" value="Unassembled WGS sequence"/>
</dbReference>
<accession>A0A972GRY7</accession>
<dbReference type="InterPro" id="IPR001119">
    <property type="entry name" value="SLH_dom"/>
</dbReference>
<gene>
    <name evidence="2" type="ORF">GC093_21260</name>
</gene>
<dbReference type="AlphaFoldDB" id="A0A972GRY7"/>
<name>A0A972GRY7_9BACL</name>
<evidence type="ECO:0000313" key="3">
    <source>
        <dbReference type="Proteomes" id="UP000641588"/>
    </source>
</evidence>